<feature type="transmembrane region" description="Helical" evidence="11">
    <location>
        <begin position="91"/>
        <end position="113"/>
    </location>
</feature>
<keyword evidence="9 11" id="KW-1133">Transmembrane helix</keyword>
<dbReference type="SUPFAM" id="SSF81665">
    <property type="entry name" value="Calcium ATPase, transmembrane domain M"/>
    <property type="match status" value="1"/>
</dbReference>
<organism evidence="14">
    <name type="scientific">uncultured marine group III euryarchaeote KM3-28-E8</name>
    <dbReference type="NCBI Taxonomy" id="526676"/>
    <lineage>
        <taxon>Archaea</taxon>
        <taxon>Methanobacteriati</taxon>
        <taxon>Thermoplasmatota</taxon>
        <taxon>Thermoplasmata</taxon>
        <taxon>Candidatus Thermoprofundales</taxon>
        <taxon>environmental samples</taxon>
    </lineage>
</organism>
<evidence type="ECO:0000256" key="6">
    <source>
        <dbReference type="ARBA" id="ARBA00022741"/>
    </source>
</evidence>
<accession>B3V6I3</accession>
<dbReference type="InterPro" id="IPR023214">
    <property type="entry name" value="HAD_sf"/>
</dbReference>
<dbReference type="GO" id="GO:0005886">
    <property type="term" value="C:plasma membrane"/>
    <property type="evidence" value="ECO:0007669"/>
    <property type="project" value="UniProtKB-SubCell"/>
</dbReference>
<dbReference type="InterPro" id="IPR023299">
    <property type="entry name" value="ATPase_P-typ_cyto_dom_N"/>
</dbReference>
<dbReference type="PANTHER" id="PTHR43520">
    <property type="entry name" value="ATP7, ISOFORM B"/>
    <property type="match status" value="1"/>
</dbReference>
<sequence length="714" mass="75287">MGTLEGAANDAVAPARAQYTCPMHPEVIQDGTGDCPECGMVLESVLVTADASSNPELIDFTRRFWVSVVLLLPLVILAMGGHLPGVEIDQLIGGGMQLLLSTPIVLWGGWPFLIRGWRSVVSGRLNMFTLIAIGVGVAYLYSLVAYLTPALIPESFRDEDGVLAVYFEAAAVIVTLVLLGQLLELRARNQTGEAIRALLDLTPAEALRVGEDGKESQIPLDQVAIGNRLRVRPGEKVPVDGFILEGSSSVDESTMTGEAFPVEKTSGDPVLGATLNGAGSFLMEAERVGCDTMLQRIVQLVVTAQRSRAPVQRLADIVAGYFVPAVLLTAIVTFGLWAVFGPSPAFAMVNAIAVLIIACPCALGLATPMSIMVGTGRGAGEGVLIRDAETLEQFEKIDTLVVDKTGTLTEGKPTLVTVIPEGDVTKATLLRFAAGLERASEHPLASAIVAGAEVEGLDLPTVTDFRSYTGRGVTGSVEGRRIALGNEALMTALEINPDDLPSGTAKLRRDGQTVLFAVIDGKPAGLLGVADRIKSSTLEAVRLLQADGVQIVMASGDSEMTAWAVSRHLGIDEVEAGILPDQKRDLVVQLQRNGHIVAMAGDGINDAPALAQADIGIAMGAGTEIAIESAEVTLVKGDLRGVARARKLSRAVMRNIKQNLFFAFFYNMLGVPIAAGLLYPYFGILLSPVVASVAMSLSSVSVIGNALRLRGIRL</sequence>
<name>B3V6I3_9ARCH</name>
<dbReference type="SUPFAM" id="SSF56784">
    <property type="entry name" value="HAD-like"/>
    <property type="match status" value="1"/>
</dbReference>
<dbReference type="InterPro" id="IPR036412">
    <property type="entry name" value="HAD-like_sf"/>
</dbReference>
<dbReference type="SFLD" id="SFLDS00003">
    <property type="entry name" value="Haloacid_Dehalogenase"/>
    <property type="match status" value="1"/>
</dbReference>
<feature type="transmembrane region" description="Helical" evidence="11">
    <location>
        <begin position="660"/>
        <end position="679"/>
    </location>
</feature>
<reference evidence="14" key="1">
    <citation type="journal article" date="2008" name="ISME J.">
        <title>Hindsight in the relative abundance, metabolic potential and genome dynamics of uncultivated marine archaea from comparative metagenomic analyses of bathypelagic plankton of different oceanic regions.</title>
        <authorList>
            <person name="Martin-Cuadrado A.B."/>
            <person name="Rodriguez-Valera F."/>
            <person name="Moreira D."/>
            <person name="Alba J.C."/>
            <person name="Ivars-Martinez E."/>
            <person name="Henn M.R."/>
            <person name="Talla E."/>
            <person name="Lopez-Garcia P."/>
        </authorList>
    </citation>
    <scope>NUCLEOTIDE SEQUENCE</scope>
</reference>
<dbReference type="InterPro" id="IPR045800">
    <property type="entry name" value="HMBD"/>
</dbReference>
<dbReference type="PRINTS" id="PR00943">
    <property type="entry name" value="CUATPASE"/>
</dbReference>
<feature type="domain" description="P-type ATPase A" evidence="12">
    <location>
        <begin position="201"/>
        <end position="301"/>
    </location>
</feature>
<feature type="transmembrane region" description="Helical" evidence="11">
    <location>
        <begin position="164"/>
        <end position="183"/>
    </location>
</feature>
<feature type="transmembrane region" description="Helical" evidence="11">
    <location>
        <begin position="685"/>
        <end position="707"/>
    </location>
</feature>
<comment type="similarity">
    <text evidence="2">Belongs to the cation transport ATPase (P-type) (TC 3.A.3) family. Type IB subfamily.</text>
</comment>
<dbReference type="GO" id="GO:0005524">
    <property type="term" value="F:ATP binding"/>
    <property type="evidence" value="ECO:0007669"/>
    <property type="project" value="UniProtKB-KW"/>
</dbReference>
<keyword evidence="3" id="KW-1003">Cell membrane</keyword>
<keyword evidence="10 11" id="KW-0472">Membrane</keyword>
<feature type="transmembrane region" description="Helical" evidence="11">
    <location>
        <begin position="346"/>
        <end position="367"/>
    </location>
</feature>
<evidence type="ECO:0000256" key="9">
    <source>
        <dbReference type="ARBA" id="ARBA00022989"/>
    </source>
</evidence>
<evidence type="ECO:0000256" key="2">
    <source>
        <dbReference type="ARBA" id="ARBA00006024"/>
    </source>
</evidence>
<dbReference type="SFLD" id="SFLDF00027">
    <property type="entry name" value="p-type_atpase"/>
    <property type="match status" value="1"/>
</dbReference>
<dbReference type="EC" id="3.6.3.3" evidence="14"/>
<feature type="domain" description="Heavy metal binding" evidence="13">
    <location>
        <begin position="19"/>
        <end position="43"/>
    </location>
</feature>
<feature type="transmembrane region" description="Helical" evidence="11">
    <location>
        <begin position="314"/>
        <end position="340"/>
    </location>
</feature>
<feature type="transmembrane region" description="Helical" evidence="11">
    <location>
        <begin position="64"/>
        <end position="85"/>
    </location>
</feature>
<proteinExistence type="inferred from homology"/>
<dbReference type="EC" id="3.6.3.5" evidence="14"/>
<dbReference type="AlphaFoldDB" id="B3V6I3"/>
<evidence type="ECO:0000256" key="5">
    <source>
        <dbReference type="ARBA" id="ARBA00022723"/>
    </source>
</evidence>
<dbReference type="Gene3D" id="3.40.1110.10">
    <property type="entry name" value="Calcium-transporting ATPase, cytoplasmic domain N"/>
    <property type="match status" value="1"/>
</dbReference>
<comment type="subcellular location">
    <subcellularLocation>
        <location evidence="1">Cell membrane</location>
        <topology evidence="1">Multi-pass membrane protein</topology>
    </subcellularLocation>
</comment>
<evidence type="ECO:0000256" key="11">
    <source>
        <dbReference type="SAM" id="Phobius"/>
    </source>
</evidence>
<evidence type="ECO:0000256" key="4">
    <source>
        <dbReference type="ARBA" id="ARBA00022692"/>
    </source>
</evidence>
<dbReference type="InterPro" id="IPR018303">
    <property type="entry name" value="ATPase_P-typ_P_site"/>
</dbReference>
<evidence type="ECO:0000256" key="1">
    <source>
        <dbReference type="ARBA" id="ARBA00004651"/>
    </source>
</evidence>
<feature type="transmembrane region" description="Helical" evidence="11">
    <location>
        <begin position="125"/>
        <end position="144"/>
    </location>
</feature>
<dbReference type="EMBL" id="EU686636">
    <property type="protein sequence ID" value="ACF09907.1"/>
    <property type="molecule type" value="Genomic_DNA"/>
</dbReference>
<dbReference type="CDD" id="cd02094">
    <property type="entry name" value="P-type_ATPase_Cu-like"/>
    <property type="match status" value="1"/>
</dbReference>
<dbReference type="InterPro" id="IPR023298">
    <property type="entry name" value="ATPase_P-typ_TM_dom_sf"/>
</dbReference>
<evidence type="ECO:0000256" key="7">
    <source>
        <dbReference type="ARBA" id="ARBA00022840"/>
    </source>
</evidence>
<dbReference type="GO" id="GO:0005507">
    <property type="term" value="F:copper ion binding"/>
    <property type="evidence" value="ECO:0007669"/>
    <property type="project" value="TreeGrafter"/>
</dbReference>
<dbReference type="PROSITE" id="PS00154">
    <property type="entry name" value="ATPASE_E1_E2"/>
    <property type="match status" value="1"/>
</dbReference>
<dbReference type="NCBIfam" id="TIGR01511">
    <property type="entry name" value="ATPase-IB1_Cu"/>
    <property type="match status" value="1"/>
</dbReference>
<dbReference type="Pfam" id="PF19335">
    <property type="entry name" value="HMBD"/>
    <property type="match status" value="1"/>
</dbReference>
<keyword evidence="4 11" id="KW-0812">Transmembrane</keyword>
<dbReference type="Pfam" id="PF00702">
    <property type="entry name" value="Hydrolase"/>
    <property type="match status" value="1"/>
</dbReference>
<dbReference type="GO" id="GO:0016887">
    <property type="term" value="F:ATP hydrolysis activity"/>
    <property type="evidence" value="ECO:0007669"/>
    <property type="project" value="InterPro"/>
</dbReference>
<dbReference type="Pfam" id="PF00122">
    <property type="entry name" value="E1-E2_ATPase"/>
    <property type="match status" value="1"/>
</dbReference>
<dbReference type="Gene3D" id="2.70.150.10">
    <property type="entry name" value="Calcium-transporting ATPase, cytoplasmic transduction domain A"/>
    <property type="match status" value="1"/>
</dbReference>
<keyword evidence="7" id="KW-0067">ATP-binding</keyword>
<keyword evidence="6" id="KW-0547">Nucleotide-binding</keyword>
<evidence type="ECO:0000256" key="10">
    <source>
        <dbReference type="ARBA" id="ARBA00023136"/>
    </source>
</evidence>
<reference evidence="14" key="2">
    <citation type="submission" date="2008-08" db="EMBL/GenBank/DDBJ databases">
        <authorList>
            <person name="Martin-Cuadrado A.-B."/>
            <person name="Rodriguez-Valera F."/>
            <person name="Moreira D."/>
            <person name="Alba J.-C."/>
            <person name="Ivars-Martinez E."/>
            <person name="Henn M.R."/>
            <person name="Talla E."/>
            <person name="Lopez-Garcia P."/>
        </authorList>
    </citation>
    <scope>NUCLEOTIDE SEQUENCE</scope>
</reference>
<dbReference type="Gene3D" id="3.40.50.1000">
    <property type="entry name" value="HAD superfamily/HAD-like"/>
    <property type="match status" value="1"/>
</dbReference>
<dbReference type="GO" id="GO:0043682">
    <property type="term" value="F:P-type divalent copper transporter activity"/>
    <property type="evidence" value="ECO:0007669"/>
    <property type="project" value="TreeGrafter"/>
</dbReference>
<keyword evidence="8" id="KW-1278">Translocase</keyword>
<dbReference type="GO" id="GO:0055070">
    <property type="term" value="P:copper ion homeostasis"/>
    <property type="evidence" value="ECO:0007669"/>
    <property type="project" value="TreeGrafter"/>
</dbReference>
<keyword evidence="5" id="KW-0479">Metal-binding</keyword>
<dbReference type="SFLD" id="SFLDG00002">
    <property type="entry name" value="C1.7:_P-type_atpase_like"/>
    <property type="match status" value="1"/>
</dbReference>
<evidence type="ECO:0000259" key="13">
    <source>
        <dbReference type="Pfam" id="PF19335"/>
    </source>
</evidence>
<dbReference type="NCBIfam" id="TIGR01494">
    <property type="entry name" value="ATPase_P-type"/>
    <property type="match status" value="1"/>
</dbReference>
<keyword evidence="14" id="KW-0378">Hydrolase</keyword>
<dbReference type="SUPFAM" id="SSF81653">
    <property type="entry name" value="Calcium ATPase, transduction domain A"/>
    <property type="match status" value="1"/>
</dbReference>
<evidence type="ECO:0000259" key="12">
    <source>
        <dbReference type="Pfam" id="PF00122"/>
    </source>
</evidence>
<evidence type="ECO:0000313" key="14">
    <source>
        <dbReference type="EMBL" id="ACF09907.1"/>
    </source>
</evidence>
<dbReference type="FunFam" id="2.70.150.10:FF:000020">
    <property type="entry name" value="Copper-exporting P-type ATPase A"/>
    <property type="match status" value="1"/>
</dbReference>
<dbReference type="PRINTS" id="PR00119">
    <property type="entry name" value="CATATPASE"/>
</dbReference>
<protein>
    <submittedName>
        <fullName evidence="14">Lead, cadmium, zinc and mercury transporting ATPase</fullName>
        <ecNumber evidence="14">3.6.3.3</ecNumber>
        <ecNumber evidence="14">3.6.3.5</ecNumber>
    </submittedName>
</protein>
<dbReference type="InterPro" id="IPR027256">
    <property type="entry name" value="P-typ_ATPase_IB"/>
</dbReference>
<dbReference type="InterPro" id="IPR008250">
    <property type="entry name" value="ATPase_P-typ_transduc_dom_A_sf"/>
</dbReference>
<dbReference type="NCBIfam" id="TIGR01525">
    <property type="entry name" value="ATPase-IB_hvy"/>
    <property type="match status" value="1"/>
</dbReference>
<evidence type="ECO:0000256" key="3">
    <source>
        <dbReference type="ARBA" id="ARBA00022475"/>
    </source>
</evidence>
<dbReference type="InterPro" id="IPR001757">
    <property type="entry name" value="P_typ_ATPase"/>
</dbReference>
<dbReference type="InterPro" id="IPR059000">
    <property type="entry name" value="ATPase_P-type_domA"/>
</dbReference>
<evidence type="ECO:0000256" key="8">
    <source>
        <dbReference type="ARBA" id="ARBA00022967"/>
    </source>
</evidence>
<dbReference type="InterPro" id="IPR044492">
    <property type="entry name" value="P_typ_ATPase_HD_dom"/>
</dbReference>
<dbReference type="PANTHER" id="PTHR43520:SF8">
    <property type="entry name" value="P-TYPE CU(+) TRANSPORTER"/>
    <property type="match status" value="1"/>
</dbReference>